<gene>
    <name evidence="2" type="ORF">DI623_02435</name>
</gene>
<evidence type="ECO:0008006" key="4">
    <source>
        <dbReference type="Google" id="ProtNLM"/>
    </source>
</evidence>
<feature type="transmembrane region" description="Helical" evidence="1">
    <location>
        <begin position="90"/>
        <end position="114"/>
    </location>
</feature>
<evidence type="ECO:0000256" key="1">
    <source>
        <dbReference type="SAM" id="Phobius"/>
    </source>
</evidence>
<feature type="transmembrane region" description="Helical" evidence="1">
    <location>
        <begin position="229"/>
        <end position="247"/>
    </location>
</feature>
<evidence type="ECO:0000313" key="3">
    <source>
        <dbReference type="Proteomes" id="UP000249066"/>
    </source>
</evidence>
<dbReference type="Proteomes" id="UP000249066">
    <property type="component" value="Unassembled WGS sequence"/>
</dbReference>
<feature type="transmembrane region" description="Helical" evidence="1">
    <location>
        <begin position="56"/>
        <end position="78"/>
    </location>
</feature>
<protein>
    <recommendedName>
        <fullName evidence="4">DUF2306 domain-containing protein</fullName>
    </recommendedName>
</protein>
<reference evidence="2 3" key="1">
    <citation type="submission" date="2017-08" db="EMBL/GenBank/DDBJ databases">
        <title>Infants hospitalized years apart are colonized by the same room-sourced microbial strains.</title>
        <authorList>
            <person name="Brooks B."/>
            <person name="Olm M.R."/>
            <person name="Firek B.A."/>
            <person name="Baker R."/>
            <person name="Thomas B.C."/>
            <person name="Morowitz M.J."/>
            <person name="Banfield J.F."/>
        </authorList>
    </citation>
    <scope>NUCLEOTIDE SEQUENCE [LARGE SCALE GENOMIC DNA]</scope>
    <source>
        <strain evidence="2">S2_018_000_R2_101</strain>
    </source>
</reference>
<name>A0A2W5C8Z5_9SPHN</name>
<proteinExistence type="predicted"/>
<feature type="transmembrane region" description="Helical" evidence="1">
    <location>
        <begin position="134"/>
        <end position="161"/>
    </location>
</feature>
<organism evidence="2 3">
    <name type="scientific">Sphingomonas sanxanigenens</name>
    <dbReference type="NCBI Taxonomy" id="397260"/>
    <lineage>
        <taxon>Bacteria</taxon>
        <taxon>Pseudomonadati</taxon>
        <taxon>Pseudomonadota</taxon>
        <taxon>Alphaproteobacteria</taxon>
        <taxon>Sphingomonadales</taxon>
        <taxon>Sphingomonadaceae</taxon>
        <taxon>Sphingomonas</taxon>
    </lineage>
</organism>
<evidence type="ECO:0000313" key="2">
    <source>
        <dbReference type="EMBL" id="PZO91655.1"/>
    </source>
</evidence>
<comment type="caution">
    <text evidence="2">The sequence shown here is derived from an EMBL/GenBank/DDBJ whole genome shotgun (WGS) entry which is preliminary data.</text>
</comment>
<keyword evidence="1" id="KW-0812">Transmembrane</keyword>
<dbReference type="EMBL" id="QFNN01000006">
    <property type="protein sequence ID" value="PZO91655.1"/>
    <property type="molecule type" value="Genomic_DNA"/>
</dbReference>
<keyword evidence="1" id="KW-1133">Transmembrane helix</keyword>
<sequence length="265" mass="28855">MDAGKPLRGGAAQFIDRWIYVFMAGLFLVAIFAGFIPDSLAKVAAVKAGQRAPFPMVLHAHAVLMGAWMLLLLAQTTLMATGRQTLHKQLGIASFVLAPALVIVGFLLVPTMHYQLADAIRNSPPQVAAAIRPALGIVLDIMLIQIRVGIVFAILIGIAIAVRRSDSGLHKRLMILGTAAALSAATDRISWLPSTMPHSPLTADLWPLVLIAPMFLWDLYRLKHVHSAYVIYLLLCLALAIPMNLLWNTPWWRDTAMQMTGIAGV</sequence>
<keyword evidence="1" id="KW-0472">Membrane</keyword>
<accession>A0A2W5C8Z5</accession>
<dbReference type="AlphaFoldDB" id="A0A2W5C8Z5"/>
<feature type="transmembrane region" description="Helical" evidence="1">
    <location>
        <begin position="18"/>
        <end position="36"/>
    </location>
</feature>